<keyword evidence="2" id="KW-1185">Reference proteome</keyword>
<proteinExistence type="predicted"/>
<dbReference type="Proteomes" id="UP000324222">
    <property type="component" value="Unassembled WGS sequence"/>
</dbReference>
<dbReference type="AlphaFoldDB" id="A0A5B7KD35"/>
<evidence type="ECO:0000313" key="2">
    <source>
        <dbReference type="Proteomes" id="UP000324222"/>
    </source>
</evidence>
<comment type="caution">
    <text evidence="1">The sequence shown here is derived from an EMBL/GenBank/DDBJ whole genome shotgun (WGS) entry which is preliminary data.</text>
</comment>
<gene>
    <name evidence="1" type="ORF">E2C01_102410</name>
</gene>
<sequence length="94" mass="10783">MEPSMKTEPDSRMNQHVASSPRLWNTHNTIIKANSGTINTFLFSLISSIFLPFRLRSLRVAPRPSSCPSISPVRHWDVSPMFIRVLISGDEMWR</sequence>
<dbReference type="EMBL" id="VSRR010152048">
    <property type="protein sequence ID" value="MPD06593.1"/>
    <property type="molecule type" value="Genomic_DNA"/>
</dbReference>
<protein>
    <submittedName>
        <fullName evidence="1">Uncharacterized protein</fullName>
    </submittedName>
</protein>
<accession>A0A5B7KD35</accession>
<reference evidence="1 2" key="1">
    <citation type="submission" date="2019-05" db="EMBL/GenBank/DDBJ databases">
        <title>Another draft genome of Portunus trituberculatus and its Hox gene families provides insights of decapod evolution.</title>
        <authorList>
            <person name="Jeong J.-H."/>
            <person name="Song I."/>
            <person name="Kim S."/>
            <person name="Choi T."/>
            <person name="Kim D."/>
            <person name="Ryu S."/>
            <person name="Kim W."/>
        </authorList>
    </citation>
    <scope>NUCLEOTIDE SEQUENCE [LARGE SCALE GENOMIC DNA]</scope>
    <source>
        <tissue evidence="1">Muscle</tissue>
    </source>
</reference>
<evidence type="ECO:0000313" key="1">
    <source>
        <dbReference type="EMBL" id="MPD06593.1"/>
    </source>
</evidence>
<organism evidence="1 2">
    <name type="scientific">Portunus trituberculatus</name>
    <name type="common">Swimming crab</name>
    <name type="synonym">Neptunus trituberculatus</name>
    <dbReference type="NCBI Taxonomy" id="210409"/>
    <lineage>
        <taxon>Eukaryota</taxon>
        <taxon>Metazoa</taxon>
        <taxon>Ecdysozoa</taxon>
        <taxon>Arthropoda</taxon>
        <taxon>Crustacea</taxon>
        <taxon>Multicrustacea</taxon>
        <taxon>Malacostraca</taxon>
        <taxon>Eumalacostraca</taxon>
        <taxon>Eucarida</taxon>
        <taxon>Decapoda</taxon>
        <taxon>Pleocyemata</taxon>
        <taxon>Brachyura</taxon>
        <taxon>Eubrachyura</taxon>
        <taxon>Portunoidea</taxon>
        <taxon>Portunidae</taxon>
        <taxon>Portuninae</taxon>
        <taxon>Portunus</taxon>
    </lineage>
</organism>
<name>A0A5B7KD35_PORTR</name>